<proteinExistence type="predicted"/>
<evidence type="ECO:0000313" key="2">
    <source>
        <dbReference type="Proteomes" id="UP001160148"/>
    </source>
</evidence>
<keyword evidence="2" id="KW-1185">Reference proteome</keyword>
<dbReference type="EMBL" id="CARXXK010000003">
    <property type="protein sequence ID" value="CAI6362686.1"/>
    <property type="molecule type" value="Genomic_DNA"/>
</dbReference>
<gene>
    <name evidence="1" type="ORF">MEUPH1_LOCUS17736</name>
</gene>
<dbReference type="Proteomes" id="UP001160148">
    <property type="component" value="Unassembled WGS sequence"/>
</dbReference>
<sequence>MQCNLNQTCVLIINGCEVKTKEDFSHSNSSLPMFSKYKFLPPIEVKLPPSWCADHDTDTTNAITNNIVSESTLALKENNEKNEICSRTRLLMSLNQMMIHNYPLPRYQ</sequence>
<evidence type="ECO:0000313" key="1">
    <source>
        <dbReference type="EMBL" id="CAI6362686.1"/>
    </source>
</evidence>
<reference evidence="1 2" key="1">
    <citation type="submission" date="2023-01" db="EMBL/GenBank/DDBJ databases">
        <authorList>
            <person name="Whitehead M."/>
        </authorList>
    </citation>
    <scope>NUCLEOTIDE SEQUENCE [LARGE SCALE GENOMIC DNA]</scope>
</reference>
<comment type="caution">
    <text evidence="1">The sequence shown here is derived from an EMBL/GenBank/DDBJ whole genome shotgun (WGS) entry which is preliminary data.</text>
</comment>
<protein>
    <submittedName>
        <fullName evidence="1">Uncharacterized protein</fullName>
    </submittedName>
</protein>
<accession>A0AAV0X3U6</accession>
<dbReference type="AlphaFoldDB" id="A0AAV0X3U6"/>
<name>A0AAV0X3U6_9HEMI</name>
<organism evidence="1 2">
    <name type="scientific">Macrosiphum euphorbiae</name>
    <name type="common">potato aphid</name>
    <dbReference type="NCBI Taxonomy" id="13131"/>
    <lineage>
        <taxon>Eukaryota</taxon>
        <taxon>Metazoa</taxon>
        <taxon>Ecdysozoa</taxon>
        <taxon>Arthropoda</taxon>
        <taxon>Hexapoda</taxon>
        <taxon>Insecta</taxon>
        <taxon>Pterygota</taxon>
        <taxon>Neoptera</taxon>
        <taxon>Paraneoptera</taxon>
        <taxon>Hemiptera</taxon>
        <taxon>Sternorrhyncha</taxon>
        <taxon>Aphidomorpha</taxon>
        <taxon>Aphidoidea</taxon>
        <taxon>Aphididae</taxon>
        <taxon>Macrosiphini</taxon>
        <taxon>Macrosiphum</taxon>
    </lineage>
</organism>